<dbReference type="Gene3D" id="3.40.50.300">
    <property type="entry name" value="P-loop containing nucleotide triphosphate hydrolases"/>
    <property type="match status" value="1"/>
</dbReference>
<dbReference type="PANTHER" id="PTHR45569">
    <property type="entry name" value="SENSOR PROTEIN KDPD"/>
    <property type="match status" value="1"/>
</dbReference>
<keyword evidence="12 13" id="KW-0472">Membrane</keyword>
<evidence type="ECO:0000256" key="9">
    <source>
        <dbReference type="ARBA" id="ARBA00022840"/>
    </source>
</evidence>
<evidence type="ECO:0000256" key="5">
    <source>
        <dbReference type="ARBA" id="ARBA00022679"/>
    </source>
</evidence>
<evidence type="ECO:0000256" key="1">
    <source>
        <dbReference type="ARBA" id="ARBA00000085"/>
    </source>
</evidence>
<dbReference type="Gene3D" id="3.40.50.620">
    <property type="entry name" value="HUPs"/>
    <property type="match status" value="1"/>
</dbReference>
<dbReference type="AlphaFoldDB" id="A0A099FGQ5"/>
<dbReference type="InterPro" id="IPR036097">
    <property type="entry name" value="HisK_dim/P_sf"/>
</dbReference>
<dbReference type="InterPro" id="IPR029016">
    <property type="entry name" value="GAF-like_dom_sf"/>
</dbReference>
<dbReference type="Pfam" id="PF02518">
    <property type="entry name" value="HATPase_c"/>
    <property type="match status" value="1"/>
</dbReference>
<protein>
    <recommendedName>
        <fullName evidence="3">histidine kinase</fullName>
        <ecNumber evidence="3">2.7.13.3</ecNumber>
    </recommendedName>
</protein>
<keyword evidence="5" id="KW-0808">Transferase</keyword>
<dbReference type="Pfam" id="PF00512">
    <property type="entry name" value="HisKA"/>
    <property type="match status" value="1"/>
</dbReference>
<sequence>MTEETRPSPDALLREAEREGRGTLKIFLGAAPGVGKTYEMLLEGAEKREAGKDVVIGIVETHGRKETEALVAPLPVVPRKKIVYRGQTLTEMDIDAVLERRPQIVLVDELAHTNAPGSRHPKRWQDIEELLAAGIDVMTTVNIQHVESLNDVVGSFTHVRVRETVPDKVFENAEIELIDLPPEDLIVRLEAGKVYVPDQAAQALDHFFSKGNLLALRELALRHAAQYVDARIKEHQSVTGKDGYGGGQRVLVAISEAAGGEQVVRAAKRLADALKAPMIALYVETPSAARLSDAEKTQLARTLELASSLDATLQSVPATSVQEAIIAQCRETRATQLVIGSSRHGGRGFPPFRRSIVKDLIDRTSGVAVHVVPLAEERRAGDWRRFLPAAPFTGDVVALGAVGVTTLLLFFAQDWIGRGPIDMLYLVPVIASASFFGFRSGLVAAVAAGIAYNFFFLQPVYTFIIYGPANLITAILLVIVAIITGQLAAQARAAAGLAMRSARENAALARFATRLGAASDTSETARIVCDEIRSILVVQTMILHGSGDGVKITASGQSRPELSPVDRAAAEWAFEHGEAAGRGTNTLTASDWQFRPLKTSLGTLAVLGLRSPSGRDAVPTERAAQAESLIDQAALAHERLKLETDMREMEVVRQRDSLRAALLASLSHDLRTPLTAVTAAAEALSSSGEDAELVETVRSEARRLNRFLSDLLDLTRIEEGAVTPDLQPIDLTDAITSAVADLAGPLEGRKLQTSIDPNLPLVRADAVLLHHAILNLIDNAVKYSPEEEPIEVVARMGRRGPVIDVLDRGPGIPQGSEQRIFDRFARGETSDRTGGSGLGLAIVKGFSQAMGFSVEAARRQRGGSRFTIRMPPEAIVQISMEDIA</sequence>
<comment type="catalytic activity">
    <reaction evidence="1">
        <text>ATP + protein L-histidine = ADP + protein N-phospho-L-histidine.</text>
        <dbReference type="EC" id="2.7.13.3"/>
    </reaction>
</comment>
<dbReference type="InterPro" id="IPR005467">
    <property type="entry name" value="His_kinase_dom"/>
</dbReference>
<reference evidence="15 16" key="1">
    <citation type="submission" date="2014-09" db="EMBL/GenBank/DDBJ databases">
        <authorList>
            <person name="McGinnis J.M."/>
            <person name="Wolfgang W.J."/>
        </authorList>
    </citation>
    <scope>NUCLEOTIDE SEQUENCE [LARGE SCALE GENOMIC DNA]</scope>
    <source>
        <strain evidence="15 16">HAMBI 3106</strain>
    </source>
</reference>
<dbReference type="SUPFAM" id="SSF52402">
    <property type="entry name" value="Adenine nucleotide alpha hydrolases-like"/>
    <property type="match status" value="1"/>
</dbReference>
<dbReference type="SUPFAM" id="SSF47384">
    <property type="entry name" value="Homodimeric domain of signal transducing histidine kinase"/>
    <property type="match status" value="1"/>
</dbReference>
<accession>A0A099FGQ5</accession>
<evidence type="ECO:0000256" key="4">
    <source>
        <dbReference type="ARBA" id="ARBA00022553"/>
    </source>
</evidence>
<keyword evidence="6 13" id="KW-0812">Transmembrane</keyword>
<proteinExistence type="predicted"/>
<evidence type="ECO:0000256" key="11">
    <source>
        <dbReference type="ARBA" id="ARBA00023012"/>
    </source>
</evidence>
<organism evidence="15 16">
    <name type="scientific">Paracoccus sphaerophysae</name>
    <dbReference type="NCBI Taxonomy" id="690417"/>
    <lineage>
        <taxon>Bacteria</taxon>
        <taxon>Pseudomonadati</taxon>
        <taxon>Pseudomonadota</taxon>
        <taxon>Alphaproteobacteria</taxon>
        <taxon>Rhodobacterales</taxon>
        <taxon>Paracoccaceae</taxon>
        <taxon>Paracoccus</taxon>
    </lineage>
</organism>
<feature type="transmembrane region" description="Helical" evidence="13">
    <location>
        <begin position="463"/>
        <end position="483"/>
    </location>
</feature>
<dbReference type="Gene3D" id="3.30.450.40">
    <property type="match status" value="1"/>
</dbReference>
<evidence type="ECO:0000259" key="14">
    <source>
        <dbReference type="PROSITE" id="PS50109"/>
    </source>
</evidence>
<keyword evidence="7" id="KW-0547">Nucleotide-binding</keyword>
<dbReference type="PRINTS" id="PR00344">
    <property type="entry name" value="BCTRLSENSOR"/>
</dbReference>
<dbReference type="Gene3D" id="1.20.120.620">
    <property type="entry name" value="Backbone structure of the membrane domain of e. Coli histidine kinase receptor kdpd"/>
    <property type="match status" value="1"/>
</dbReference>
<evidence type="ECO:0000256" key="12">
    <source>
        <dbReference type="ARBA" id="ARBA00023136"/>
    </source>
</evidence>
<evidence type="ECO:0000256" key="13">
    <source>
        <dbReference type="SAM" id="Phobius"/>
    </source>
</evidence>
<comment type="subcellular location">
    <subcellularLocation>
        <location evidence="2">Membrane</location>
        <topology evidence="2">Multi-pass membrane protein</topology>
    </subcellularLocation>
</comment>
<evidence type="ECO:0000256" key="8">
    <source>
        <dbReference type="ARBA" id="ARBA00022777"/>
    </source>
</evidence>
<dbReference type="InterPro" id="IPR014729">
    <property type="entry name" value="Rossmann-like_a/b/a_fold"/>
</dbReference>
<gene>
    <name evidence="15" type="ORF">IC63_01025</name>
</gene>
<keyword evidence="10 13" id="KW-1133">Transmembrane helix</keyword>
<dbReference type="InterPro" id="IPR027417">
    <property type="entry name" value="P-loop_NTPase"/>
</dbReference>
<dbReference type="EC" id="2.7.13.3" evidence="3"/>
<keyword evidence="16" id="KW-1185">Reference proteome</keyword>
<keyword evidence="4" id="KW-0597">Phosphoprotein</keyword>
<dbReference type="GO" id="GO:0005737">
    <property type="term" value="C:cytoplasm"/>
    <property type="evidence" value="ECO:0007669"/>
    <property type="project" value="UniProtKB-ARBA"/>
</dbReference>
<dbReference type="InterPro" id="IPR003661">
    <property type="entry name" value="HisK_dim/P_dom"/>
</dbReference>
<dbReference type="InterPro" id="IPR052023">
    <property type="entry name" value="Histidine_kinase_KdpD"/>
</dbReference>
<dbReference type="InterPro" id="IPR025201">
    <property type="entry name" value="KdpD_TM"/>
</dbReference>
<evidence type="ECO:0000313" key="15">
    <source>
        <dbReference type="EMBL" id="KGJ09754.1"/>
    </source>
</evidence>
<dbReference type="CDD" id="cd00082">
    <property type="entry name" value="HisKA"/>
    <property type="match status" value="1"/>
</dbReference>
<dbReference type="EMBL" id="JRKS01000001">
    <property type="protein sequence ID" value="KGJ09754.1"/>
    <property type="molecule type" value="Genomic_DNA"/>
</dbReference>
<dbReference type="Gene3D" id="1.10.287.130">
    <property type="match status" value="1"/>
</dbReference>
<evidence type="ECO:0000256" key="7">
    <source>
        <dbReference type="ARBA" id="ARBA00022741"/>
    </source>
</evidence>
<reference evidence="15 16" key="2">
    <citation type="submission" date="2014-10" db="EMBL/GenBank/DDBJ databases">
        <title>Paracoccus sanguinis sp. nov., isolated from clinical specimens of New York State patients.</title>
        <authorList>
            <person name="Mingle L.A."/>
            <person name="Cole J.A."/>
            <person name="Lapierre P."/>
            <person name="Musser K.A."/>
        </authorList>
    </citation>
    <scope>NUCLEOTIDE SEQUENCE [LARGE SCALE GENOMIC DNA]</scope>
    <source>
        <strain evidence="15 16">HAMBI 3106</strain>
    </source>
</reference>
<dbReference type="GO" id="GO:0005886">
    <property type="term" value="C:plasma membrane"/>
    <property type="evidence" value="ECO:0007669"/>
    <property type="project" value="TreeGrafter"/>
</dbReference>
<comment type="caution">
    <text evidence="15">The sequence shown here is derived from an EMBL/GenBank/DDBJ whole genome shotgun (WGS) entry which is preliminary data.</text>
</comment>
<dbReference type="Pfam" id="PF02702">
    <property type="entry name" value="KdpD"/>
    <property type="match status" value="1"/>
</dbReference>
<keyword evidence="8 15" id="KW-0418">Kinase</keyword>
<dbReference type="PROSITE" id="PS50109">
    <property type="entry name" value="HIS_KIN"/>
    <property type="match status" value="1"/>
</dbReference>
<dbReference type="FunFam" id="3.40.50.300:FF:000483">
    <property type="entry name" value="Sensor histidine kinase KdpD"/>
    <property type="match status" value="1"/>
</dbReference>
<dbReference type="RefSeq" id="WP_036716066.1">
    <property type="nucleotide sequence ID" value="NZ_JRKS01000001.1"/>
</dbReference>
<evidence type="ECO:0000256" key="6">
    <source>
        <dbReference type="ARBA" id="ARBA00022692"/>
    </source>
</evidence>
<keyword evidence="9" id="KW-0067">ATP-binding</keyword>
<dbReference type="Pfam" id="PF13493">
    <property type="entry name" value="DUF4118"/>
    <property type="match status" value="1"/>
</dbReference>
<dbReference type="InterPro" id="IPR003594">
    <property type="entry name" value="HATPase_dom"/>
</dbReference>
<feature type="transmembrane region" description="Helical" evidence="13">
    <location>
        <begin position="424"/>
        <end position="457"/>
    </location>
</feature>
<evidence type="ECO:0000256" key="2">
    <source>
        <dbReference type="ARBA" id="ARBA00004141"/>
    </source>
</evidence>
<feature type="domain" description="Histidine kinase" evidence="14">
    <location>
        <begin position="665"/>
        <end position="874"/>
    </location>
</feature>
<dbReference type="Proteomes" id="UP000029917">
    <property type="component" value="Unassembled WGS sequence"/>
</dbReference>
<keyword evidence="11" id="KW-0902">Two-component regulatory system</keyword>
<dbReference type="SMART" id="SM00387">
    <property type="entry name" value="HATPase_c"/>
    <property type="match status" value="1"/>
</dbReference>
<dbReference type="CDD" id="cd00075">
    <property type="entry name" value="HATPase"/>
    <property type="match status" value="1"/>
</dbReference>
<feature type="transmembrane region" description="Helical" evidence="13">
    <location>
        <begin position="392"/>
        <end position="412"/>
    </location>
</feature>
<dbReference type="SUPFAM" id="SSF55874">
    <property type="entry name" value="ATPase domain of HSP90 chaperone/DNA topoisomerase II/histidine kinase"/>
    <property type="match status" value="1"/>
</dbReference>
<dbReference type="PANTHER" id="PTHR45569:SF1">
    <property type="entry name" value="SENSOR PROTEIN KDPD"/>
    <property type="match status" value="1"/>
</dbReference>
<dbReference type="SMART" id="SM00388">
    <property type="entry name" value="HisKA"/>
    <property type="match status" value="1"/>
</dbReference>
<dbReference type="InterPro" id="IPR038318">
    <property type="entry name" value="KdpD_sf"/>
</dbReference>
<evidence type="ECO:0000313" key="16">
    <source>
        <dbReference type="Proteomes" id="UP000029917"/>
    </source>
</evidence>
<name>A0A099FGQ5_9RHOB</name>
<evidence type="ECO:0000256" key="10">
    <source>
        <dbReference type="ARBA" id="ARBA00022989"/>
    </source>
</evidence>
<dbReference type="GO" id="GO:0005524">
    <property type="term" value="F:ATP binding"/>
    <property type="evidence" value="ECO:0007669"/>
    <property type="project" value="UniProtKB-KW"/>
</dbReference>
<dbReference type="GO" id="GO:0000155">
    <property type="term" value="F:phosphorelay sensor kinase activity"/>
    <property type="evidence" value="ECO:0007669"/>
    <property type="project" value="InterPro"/>
</dbReference>
<dbReference type="Gene3D" id="3.30.565.10">
    <property type="entry name" value="Histidine kinase-like ATPase, C-terminal domain"/>
    <property type="match status" value="1"/>
</dbReference>
<dbReference type="InterPro" id="IPR004358">
    <property type="entry name" value="Sig_transdc_His_kin-like_C"/>
</dbReference>
<dbReference type="InterPro" id="IPR036890">
    <property type="entry name" value="HATPase_C_sf"/>
</dbReference>
<evidence type="ECO:0000256" key="3">
    <source>
        <dbReference type="ARBA" id="ARBA00012438"/>
    </source>
</evidence>
<dbReference type="STRING" id="690417.IC63_01025"/>
<dbReference type="InterPro" id="IPR003852">
    <property type="entry name" value="Sig_transdc_His_kinase_KdpD_N"/>
</dbReference>
<dbReference type="OrthoDB" id="9806130at2"/>